<dbReference type="GO" id="GO:0006506">
    <property type="term" value="P:GPI anchor biosynthetic process"/>
    <property type="evidence" value="ECO:0007669"/>
    <property type="project" value="TreeGrafter"/>
</dbReference>
<keyword evidence="1" id="KW-0472">Membrane</keyword>
<keyword evidence="4" id="KW-1185">Reference proteome</keyword>
<dbReference type="Proteomes" id="UP000305939">
    <property type="component" value="Unassembled WGS sequence"/>
</dbReference>
<dbReference type="GO" id="GO:0004519">
    <property type="term" value="F:endonuclease activity"/>
    <property type="evidence" value="ECO:0007669"/>
    <property type="project" value="UniProtKB-KW"/>
</dbReference>
<dbReference type="Pfam" id="PF03372">
    <property type="entry name" value="Exo_endo_phos"/>
    <property type="match status" value="1"/>
</dbReference>
<keyword evidence="3" id="KW-0378">Hydrolase</keyword>
<evidence type="ECO:0000313" key="4">
    <source>
        <dbReference type="Proteomes" id="UP000305939"/>
    </source>
</evidence>
<keyword evidence="1" id="KW-1133">Transmembrane helix</keyword>
<dbReference type="InterPro" id="IPR005135">
    <property type="entry name" value="Endo/exonuclease/phosphatase"/>
</dbReference>
<dbReference type="PANTHER" id="PTHR14859:SF15">
    <property type="entry name" value="ENDONUCLEASE_EXONUCLEASE_PHOSPHATASE DOMAIN-CONTAINING PROTEIN"/>
    <property type="match status" value="1"/>
</dbReference>
<dbReference type="PANTHER" id="PTHR14859">
    <property type="entry name" value="CALCOFLUOR WHITE HYPERSENSITIVE PROTEIN PRECURSOR"/>
    <property type="match status" value="1"/>
</dbReference>
<keyword evidence="3" id="KW-0540">Nuclease</keyword>
<sequence length="338" mass="39007">MKKLSWLQKGVYLLNIVFALALAFGMLIPYIPMEISPRLSIFSLGVPALVVVNLLFVLYWLIRFKRQWWLSFLVMLIGYSSVLSLYKFGGTTTVITSSAVKVMTYNVRIFNKYGWIPQDGIKEGILEMVRDEDPDVLCFQEFHRDEEGSFSQYPYRYAEYKGGQTGQVIFSRYPIVEKGSLDFPDSGNNAIYADIQLRDEVVRVYNLHLQSFMINPEKEEISQENSNRIAKRMGAAFAKQKVQADIFEAHRDGSEHPAIICGDLNNTQFSAIYKQIRGEATDTFEEKGQGTGKTYYFKYYPLRIDFIFADASMEVISHKNRYELFSDHFPIISQLKVH</sequence>
<proteinExistence type="predicted"/>
<feature type="domain" description="Endonuclease/exonuclease/phosphatase" evidence="2">
    <location>
        <begin position="103"/>
        <end position="328"/>
    </location>
</feature>
<dbReference type="RefSeq" id="WP_136336657.1">
    <property type="nucleotide sequence ID" value="NZ_QXMP01000003.1"/>
</dbReference>
<reference evidence="3 4" key="1">
    <citation type="submission" date="2019-04" db="EMBL/GenBank/DDBJ databases">
        <title>Draft genome sequence of Robertkochia marina CC-AMO-30D.</title>
        <authorList>
            <person name="Hameed A."/>
            <person name="Lin S.-Y."/>
            <person name="Shahina M."/>
            <person name="Lai W.-A."/>
            <person name="Young C.-C."/>
        </authorList>
    </citation>
    <scope>NUCLEOTIDE SEQUENCE [LARGE SCALE GENOMIC DNA]</scope>
    <source>
        <strain evidence="3 4">CC-AMO-30D</strain>
    </source>
</reference>
<dbReference type="EMBL" id="SSMC01000003">
    <property type="protein sequence ID" value="THD66585.1"/>
    <property type="molecule type" value="Genomic_DNA"/>
</dbReference>
<dbReference type="CDD" id="cd09084">
    <property type="entry name" value="EEP-2"/>
    <property type="match status" value="1"/>
</dbReference>
<dbReference type="OrthoDB" id="635146at2"/>
<feature type="transmembrane region" description="Helical" evidence="1">
    <location>
        <begin position="39"/>
        <end position="61"/>
    </location>
</feature>
<dbReference type="Gene3D" id="3.60.10.10">
    <property type="entry name" value="Endonuclease/exonuclease/phosphatase"/>
    <property type="match status" value="1"/>
</dbReference>
<feature type="transmembrane region" description="Helical" evidence="1">
    <location>
        <begin position="12"/>
        <end position="33"/>
    </location>
</feature>
<dbReference type="InterPro" id="IPR051916">
    <property type="entry name" value="GPI-anchor_lipid_remodeler"/>
</dbReference>
<keyword evidence="1" id="KW-0812">Transmembrane</keyword>
<feature type="transmembrane region" description="Helical" evidence="1">
    <location>
        <begin position="68"/>
        <end position="86"/>
    </location>
</feature>
<dbReference type="AlphaFoldDB" id="A0A4S3LZ66"/>
<protein>
    <submittedName>
        <fullName evidence="3">Endonuclease</fullName>
    </submittedName>
</protein>
<evidence type="ECO:0000256" key="1">
    <source>
        <dbReference type="SAM" id="Phobius"/>
    </source>
</evidence>
<organism evidence="3 4">
    <name type="scientific">Robertkochia marina</name>
    <dbReference type="NCBI Taxonomy" id="1227945"/>
    <lineage>
        <taxon>Bacteria</taxon>
        <taxon>Pseudomonadati</taxon>
        <taxon>Bacteroidota</taxon>
        <taxon>Flavobacteriia</taxon>
        <taxon>Flavobacteriales</taxon>
        <taxon>Flavobacteriaceae</taxon>
        <taxon>Robertkochia</taxon>
    </lineage>
</organism>
<evidence type="ECO:0000259" key="2">
    <source>
        <dbReference type="Pfam" id="PF03372"/>
    </source>
</evidence>
<dbReference type="InterPro" id="IPR036691">
    <property type="entry name" value="Endo/exonu/phosph_ase_sf"/>
</dbReference>
<accession>A0A4S3LZ66</accession>
<comment type="caution">
    <text evidence="3">The sequence shown here is derived from an EMBL/GenBank/DDBJ whole genome shotgun (WGS) entry which is preliminary data.</text>
</comment>
<gene>
    <name evidence="3" type="ORF">E7Z59_12385</name>
</gene>
<evidence type="ECO:0000313" key="3">
    <source>
        <dbReference type="EMBL" id="THD66585.1"/>
    </source>
</evidence>
<name>A0A4S3LZ66_9FLAO</name>
<dbReference type="GO" id="GO:0016020">
    <property type="term" value="C:membrane"/>
    <property type="evidence" value="ECO:0007669"/>
    <property type="project" value="GOC"/>
</dbReference>
<dbReference type="SUPFAM" id="SSF56219">
    <property type="entry name" value="DNase I-like"/>
    <property type="match status" value="1"/>
</dbReference>
<keyword evidence="3" id="KW-0255">Endonuclease</keyword>